<dbReference type="InParanoid" id="A0A165N844"/>
<keyword evidence="3" id="KW-1185">Reference proteome</keyword>
<evidence type="ECO:0000313" key="2">
    <source>
        <dbReference type="EMBL" id="KZW00356.1"/>
    </source>
</evidence>
<dbReference type="InterPro" id="IPR051678">
    <property type="entry name" value="AGP_Transferase"/>
</dbReference>
<dbReference type="Pfam" id="PF01636">
    <property type="entry name" value="APH"/>
    <property type="match status" value="1"/>
</dbReference>
<proteinExistence type="predicted"/>
<organism evidence="2 3">
    <name type="scientific">Exidia glandulosa HHB12029</name>
    <dbReference type="NCBI Taxonomy" id="1314781"/>
    <lineage>
        <taxon>Eukaryota</taxon>
        <taxon>Fungi</taxon>
        <taxon>Dikarya</taxon>
        <taxon>Basidiomycota</taxon>
        <taxon>Agaricomycotina</taxon>
        <taxon>Agaricomycetes</taxon>
        <taxon>Auriculariales</taxon>
        <taxon>Exidiaceae</taxon>
        <taxon>Exidia</taxon>
    </lineage>
</organism>
<dbReference type="InterPro" id="IPR002575">
    <property type="entry name" value="Aminoglycoside_PTrfase"/>
</dbReference>
<feature type="domain" description="Aminoglycoside phosphotransferase" evidence="1">
    <location>
        <begin position="111"/>
        <end position="376"/>
    </location>
</feature>
<dbReference type="InterPro" id="IPR011009">
    <property type="entry name" value="Kinase-like_dom_sf"/>
</dbReference>
<dbReference type="AlphaFoldDB" id="A0A165N844"/>
<dbReference type="SUPFAM" id="SSF56112">
    <property type="entry name" value="Protein kinase-like (PK-like)"/>
    <property type="match status" value="1"/>
</dbReference>
<evidence type="ECO:0000313" key="3">
    <source>
        <dbReference type="Proteomes" id="UP000077266"/>
    </source>
</evidence>
<name>A0A165N844_EXIGL</name>
<evidence type="ECO:0000259" key="1">
    <source>
        <dbReference type="Pfam" id="PF01636"/>
    </source>
</evidence>
<dbReference type="EMBL" id="KV425901">
    <property type="protein sequence ID" value="KZW00356.1"/>
    <property type="molecule type" value="Genomic_DNA"/>
</dbReference>
<gene>
    <name evidence="2" type="ORF">EXIGLDRAFT_830767</name>
</gene>
<dbReference type="PANTHER" id="PTHR21310:SF13">
    <property type="entry name" value="AMINOGLYCOSIDE PHOSPHOTRANSFERASE DOMAIN-CONTAINING PROTEIN"/>
    <property type="match status" value="1"/>
</dbReference>
<sequence>MAGFENPDDTVPTTRLSVDNVAITDLPAGKHRDGVQCKFRGPVSTLEFCADCQIQSETELIAATRSCSVTDVSPTALTGLDVNGLVRIAAAVLQVATADIPTGELLRTGGFNRIYRLQYPLSGHDIIVRIPLPQSRQFVSVSTTVASMLFAQTHLGIPIPRILAWNHDDLSDNEARLPYILMEFVTETFEAWSTWHKDSGSERHCRILAALAKTHALFLRPLKWKSLSIGELLLQPEANDSHALRPIRSRVESADHTRLKVPVYTANSTDLPDVWLELWNYHLSQCLQYKSEETVDLHWNSISPHPQLVPRADFLEVADGLRTIFTAVLKALDLYPNLCQPCLARNDYAFRNVLLDPDTLDVKACIDFDDVQVMPFILSPIFPKDILTSDPISDTEMDKRFVADGGFVEFPLDEYGPPSVLYSDENGDIIDGVGESNQRIQDTAYRTAYFHALAEEDERFRTDEWWPLHKDARKVHTLLTGGVEDWWVKREWLRTRAGEV</sequence>
<reference evidence="2 3" key="1">
    <citation type="journal article" date="2016" name="Mol. Biol. Evol.">
        <title>Comparative Genomics of Early-Diverging Mushroom-Forming Fungi Provides Insights into the Origins of Lignocellulose Decay Capabilities.</title>
        <authorList>
            <person name="Nagy L.G."/>
            <person name="Riley R."/>
            <person name="Tritt A."/>
            <person name="Adam C."/>
            <person name="Daum C."/>
            <person name="Floudas D."/>
            <person name="Sun H."/>
            <person name="Yadav J.S."/>
            <person name="Pangilinan J."/>
            <person name="Larsson K.H."/>
            <person name="Matsuura K."/>
            <person name="Barry K."/>
            <person name="Labutti K."/>
            <person name="Kuo R."/>
            <person name="Ohm R.A."/>
            <person name="Bhattacharya S.S."/>
            <person name="Shirouzu T."/>
            <person name="Yoshinaga Y."/>
            <person name="Martin F.M."/>
            <person name="Grigoriev I.V."/>
            <person name="Hibbett D.S."/>
        </authorList>
    </citation>
    <scope>NUCLEOTIDE SEQUENCE [LARGE SCALE GENOMIC DNA]</scope>
    <source>
        <strain evidence="2 3">HHB12029</strain>
    </source>
</reference>
<dbReference type="PANTHER" id="PTHR21310">
    <property type="entry name" value="AMINOGLYCOSIDE PHOSPHOTRANSFERASE-RELATED-RELATED"/>
    <property type="match status" value="1"/>
</dbReference>
<dbReference type="OrthoDB" id="2906425at2759"/>
<dbReference type="STRING" id="1314781.A0A165N844"/>
<dbReference type="Proteomes" id="UP000077266">
    <property type="component" value="Unassembled WGS sequence"/>
</dbReference>
<accession>A0A165N844</accession>
<protein>
    <recommendedName>
        <fullName evidence="1">Aminoglycoside phosphotransferase domain-containing protein</fullName>
    </recommendedName>
</protein>